<dbReference type="InterPro" id="IPR037185">
    <property type="entry name" value="EmrE-like"/>
</dbReference>
<sequence>MFKGIAYSILASVTFGVLYFYTQFLGALDSEQTFGWRIIATLPFLTLFMWMSGDLVHIKSIFQRILAKPSLILLLIITSILTSAQLWLFLWGPMHGRGLQVSLGYFLLPLVLVLAGSVLYGEKLSKFQWVAVLLAVFGVGHEVWRLGSIAWETTFVAIGYAAYFILRKQIHTDNLGGFWWDLLLILPIAIFLTHTGATPYVKFLEFPSLFFVVIGLGLLSAIGLGSYILASRYLPLIIFGLLGYLEPVLLALVSLLLGEKIGAEEWLTYIPIWLAVLVLILEGTLHLLEQKRRQNQLEVNLKHYPKRIKPSDEVE</sequence>
<keyword evidence="7 8" id="KW-0472">Membrane</keyword>
<dbReference type="Pfam" id="PF00892">
    <property type="entry name" value="EamA"/>
    <property type="match status" value="1"/>
</dbReference>
<feature type="transmembrane region" description="Helical" evidence="8">
    <location>
        <begin position="209"/>
        <end position="229"/>
    </location>
</feature>
<dbReference type="InterPro" id="IPR000620">
    <property type="entry name" value="EamA_dom"/>
</dbReference>
<evidence type="ECO:0000256" key="4">
    <source>
        <dbReference type="ARBA" id="ARBA00022475"/>
    </source>
</evidence>
<feature type="transmembrane region" description="Helical" evidence="8">
    <location>
        <begin position="34"/>
        <end position="51"/>
    </location>
</feature>
<comment type="similarity">
    <text evidence="2">Belongs to the EamA transporter family.</text>
</comment>
<dbReference type="STRING" id="40215.BVL33_07160"/>
<feature type="transmembrane region" description="Helical" evidence="8">
    <location>
        <begin position="5"/>
        <end position="22"/>
    </location>
</feature>
<dbReference type="GO" id="GO:0005886">
    <property type="term" value="C:plasma membrane"/>
    <property type="evidence" value="ECO:0007669"/>
    <property type="project" value="UniProtKB-SubCell"/>
</dbReference>
<evidence type="ECO:0000256" key="6">
    <source>
        <dbReference type="ARBA" id="ARBA00022989"/>
    </source>
</evidence>
<evidence type="ECO:0000259" key="9">
    <source>
        <dbReference type="Pfam" id="PF00892"/>
    </source>
</evidence>
<accession>A0A365PH50</accession>
<evidence type="ECO:0000313" key="10">
    <source>
        <dbReference type="EMBL" id="RBA45393.1"/>
    </source>
</evidence>
<feature type="transmembrane region" description="Helical" evidence="8">
    <location>
        <begin position="269"/>
        <end position="288"/>
    </location>
</feature>
<organism evidence="10 11">
    <name type="scientific">Acinetobacter junii</name>
    <dbReference type="NCBI Taxonomy" id="40215"/>
    <lineage>
        <taxon>Bacteria</taxon>
        <taxon>Pseudomonadati</taxon>
        <taxon>Pseudomonadota</taxon>
        <taxon>Gammaproteobacteria</taxon>
        <taxon>Moraxellales</taxon>
        <taxon>Moraxellaceae</taxon>
        <taxon>Acinetobacter</taxon>
    </lineage>
</organism>
<feature type="domain" description="EamA" evidence="9">
    <location>
        <begin position="3"/>
        <end position="139"/>
    </location>
</feature>
<feature type="transmembrane region" description="Helical" evidence="8">
    <location>
        <begin position="149"/>
        <end position="166"/>
    </location>
</feature>
<keyword evidence="4" id="KW-1003">Cell membrane</keyword>
<evidence type="ECO:0000256" key="3">
    <source>
        <dbReference type="ARBA" id="ARBA00022448"/>
    </source>
</evidence>
<evidence type="ECO:0000256" key="1">
    <source>
        <dbReference type="ARBA" id="ARBA00004651"/>
    </source>
</evidence>
<feature type="transmembrane region" description="Helical" evidence="8">
    <location>
        <begin position="236"/>
        <end position="257"/>
    </location>
</feature>
<dbReference type="EMBL" id="QEWH01000069">
    <property type="protein sequence ID" value="RBA45393.1"/>
    <property type="molecule type" value="Genomic_DNA"/>
</dbReference>
<dbReference type="SUPFAM" id="SSF103481">
    <property type="entry name" value="Multidrug resistance efflux transporter EmrE"/>
    <property type="match status" value="2"/>
</dbReference>
<keyword evidence="6 8" id="KW-1133">Transmembrane helix</keyword>
<dbReference type="Proteomes" id="UP000253688">
    <property type="component" value="Unassembled WGS sequence"/>
</dbReference>
<feature type="transmembrane region" description="Helical" evidence="8">
    <location>
        <begin position="178"/>
        <end position="197"/>
    </location>
</feature>
<feature type="transmembrane region" description="Helical" evidence="8">
    <location>
        <begin position="71"/>
        <end position="90"/>
    </location>
</feature>
<feature type="transmembrane region" description="Helical" evidence="8">
    <location>
        <begin position="102"/>
        <end position="120"/>
    </location>
</feature>
<protein>
    <submittedName>
        <fullName evidence="10">EamA family transporter RarD</fullName>
    </submittedName>
</protein>
<dbReference type="NCBIfam" id="TIGR00688">
    <property type="entry name" value="rarD"/>
    <property type="match status" value="1"/>
</dbReference>
<evidence type="ECO:0000256" key="2">
    <source>
        <dbReference type="ARBA" id="ARBA00007362"/>
    </source>
</evidence>
<keyword evidence="3" id="KW-0813">Transport</keyword>
<feature type="transmembrane region" description="Helical" evidence="8">
    <location>
        <begin position="127"/>
        <end position="143"/>
    </location>
</feature>
<name>A0A365PH50_ACIJU</name>
<reference evidence="10 11" key="1">
    <citation type="submission" date="2018-04" db="EMBL/GenBank/DDBJ databases">
        <title>Acinetobacter junii Genome sequencing and assembly.</title>
        <authorList>
            <person name="Su J."/>
            <person name="Rensing C."/>
            <person name="Mazhar H.S."/>
        </authorList>
    </citation>
    <scope>NUCLEOTIDE SEQUENCE [LARGE SCALE GENOMIC DNA]</scope>
    <source>
        <strain evidence="10 11">SC22</strain>
    </source>
</reference>
<keyword evidence="5 8" id="KW-0812">Transmembrane</keyword>
<comment type="subcellular location">
    <subcellularLocation>
        <location evidence="1">Cell membrane</location>
        <topology evidence="1">Multi-pass membrane protein</topology>
    </subcellularLocation>
</comment>
<gene>
    <name evidence="10" type="primary">rarD</name>
    <name evidence="10" type="ORF">DC346_11760</name>
</gene>
<evidence type="ECO:0000256" key="8">
    <source>
        <dbReference type="SAM" id="Phobius"/>
    </source>
</evidence>
<dbReference type="AlphaFoldDB" id="A0A365PH50"/>
<dbReference type="RefSeq" id="WP_112986815.1">
    <property type="nucleotide sequence ID" value="NZ_CP131470.1"/>
</dbReference>
<proteinExistence type="inferred from homology"/>
<evidence type="ECO:0000256" key="5">
    <source>
        <dbReference type="ARBA" id="ARBA00022692"/>
    </source>
</evidence>
<comment type="caution">
    <text evidence="10">The sequence shown here is derived from an EMBL/GenBank/DDBJ whole genome shotgun (WGS) entry which is preliminary data.</text>
</comment>
<evidence type="ECO:0000256" key="7">
    <source>
        <dbReference type="ARBA" id="ARBA00023136"/>
    </source>
</evidence>
<dbReference type="InterPro" id="IPR004626">
    <property type="entry name" value="RarD"/>
</dbReference>
<evidence type="ECO:0000313" key="11">
    <source>
        <dbReference type="Proteomes" id="UP000253688"/>
    </source>
</evidence>